<dbReference type="SUPFAM" id="SSF56672">
    <property type="entry name" value="DNA/RNA polymerases"/>
    <property type="match status" value="1"/>
</dbReference>
<protein>
    <submittedName>
        <fullName evidence="1">Uncharacterized protein</fullName>
    </submittedName>
</protein>
<name>A0A371FT95_MUCPR</name>
<dbReference type="Proteomes" id="UP000257109">
    <property type="component" value="Unassembled WGS sequence"/>
</dbReference>
<comment type="caution">
    <text evidence="1">The sequence shown here is derived from an EMBL/GenBank/DDBJ whole genome shotgun (WGS) entry which is preliminary data.</text>
</comment>
<dbReference type="InterPro" id="IPR043502">
    <property type="entry name" value="DNA/RNA_pol_sf"/>
</dbReference>
<dbReference type="EMBL" id="QJKJ01007967">
    <property type="protein sequence ID" value="RDX81273.1"/>
    <property type="molecule type" value="Genomic_DNA"/>
</dbReference>
<keyword evidence="2" id="KW-1185">Reference proteome</keyword>
<dbReference type="AlphaFoldDB" id="A0A371FT95"/>
<reference evidence="1" key="1">
    <citation type="submission" date="2018-05" db="EMBL/GenBank/DDBJ databases">
        <title>Draft genome of Mucuna pruriens seed.</title>
        <authorList>
            <person name="Nnadi N.E."/>
            <person name="Vos R."/>
            <person name="Hasami M.H."/>
            <person name="Devisetty U.K."/>
            <person name="Aguiy J.C."/>
        </authorList>
    </citation>
    <scope>NUCLEOTIDE SEQUENCE [LARGE SCALE GENOMIC DNA]</scope>
    <source>
        <strain evidence="1">JCA_2017</strain>
    </source>
</reference>
<feature type="non-terminal residue" evidence="1">
    <location>
        <position position="1"/>
    </location>
</feature>
<evidence type="ECO:0000313" key="1">
    <source>
        <dbReference type="EMBL" id="RDX81273.1"/>
    </source>
</evidence>
<gene>
    <name evidence="1" type="ORF">CR513_38065</name>
</gene>
<organism evidence="1 2">
    <name type="scientific">Mucuna pruriens</name>
    <name type="common">Velvet bean</name>
    <name type="synonym">Dolichos pruriens</name>
    <dbReference type="NCBI Taxonomy" id="157652"/>
    <lineage>
        <taxon>Eukaryota</taxon>
        <taxon>Viridiplantae</taxon>
        <taxon>Streptophyta</taxon>
        <taxon>Embryophyta</taxon>
        <taxon>Tracheophyta</taxon>
        <taxon>Spermatophyta</taxon>
        <taxon>Magnoliopsida</taxon>
        <taxon>eudicotyledons</taxon>
        <taxon>Gunneridae</taxon>
        <taxon>Pentapetalae</taxon>
        <taxon>rosids</taxon>
        <taxon>fabids</taxon>
        <taxon>Fabales</taxon>
        <taxon>Fabaceae</taxon>
        <taxon>Papilionoideae</taxon>
        <taxon>50 kb inversion clade</taxon>
        <taxon>NPAAA clade</taxon>
        <taxon>indigoferoid/millettioid clade</taxon>
        <taxon>Phaseoleae</taxon>
        <taxon>Mucuna</taxon>
    </lineage>
</organism>
<evidence type="ECO:0000313" key="2">
    <source>
        <dbReference type="Proteomes" id="UP000257109"/>
    </source>
</evidence>
<accession>A0A371FT95</accession>
<proteinExistence type="predicted"/>
<sequence length="101" mass="11861">MEDTLMCSKTRVEHAKQLRAMFQFLKDKQLIVMSLFELTHKGHALCMIPNVKIVFKTLRVVCKDASKVSLSYVLMLRDQIVTWAPRQLKTYEGNYPIMIWI</sequence>